<proteinExistence type="predicted"/>
<evidence type="ECO:0000313" key="1">
    <source>
        <dbReference type="EMBL" id="SVC71057.1"/>
    </source>
</evidence>
<dbReference type="AlphaFoldDB" id="A0A382PDW9"/>
<organism evidence="1">
    <name type="scientific">marine metagenome</name>
    <dbReference type="NCBI Taxonomy" id="408172"/>
    <lineage>
        <taxon>unclassified sequences</taxon>
        <taxon>metagenomes</taxon>
        <taxon>ecological metagenomes</taxon>
    </lineage>
</organism>
<dbReference type="EMBL" id="UINC01106412">
    <property type="protein sequence ID" value="SVC71057.1"/>
    <property type="molecule type" value="Genomic_DNA"/>
</dbReference>
<gene>
    <name evidence="1" type="ORF">METZ01_LOCUS323911</name>
</gene>
<name>A0A382PDW9_9ZZZZ</name>
<protein>
    <submittedName>
        <fullName evidence="1">Uncharacterized protein</fullName>
    </submittedName>
</protein>
<feature type="non-terminal residue" evidence="1">
    <location>
        <position position="1"/>
    </location>
</feature>
<accession>A0A382PDW9</accession>
<reference evidence="1" key="1">
    <citation type="submission" date="2018-05" db="EMBL/GenBank/DDBJ databases">
        <authorList>
            <person name="Lanie J.A."/>
            <person name="Ng W.-L."/>
            <person name="Kazmierczak K.M."/>
            <person name="Andrzejewski T.M."/>
            <person name="Davidsen T.M."/>
            <person name="Wayne K.J."/>
            <person name="Tettelin H."/>
            <person name="Glass J.I."/>
            <person name="Rusch D."/>
            <person name="Podicherti R."/>
            <person name="Tsui H.-C.T."/>
            <person name="Winkler M.E."/>
        </authorList>
    </citation>
    <scope>NUCLEOTIDE SEQUENCE</scope>
</reference>
<sequence length="66" mass="7608">KRKPPDATNPHRKHLGYQLRLSPDPTNAPWKSLYSRMLAPKIPTATIHRSISYCDILRLIISDIED</sequence>